<dbReference type="InterPro" id="IPR002213">
    <property type="entry name" value="UDP_glucos_trans"/>
</dbReference>
<evidence type="ECO:0000256" key="1">
    <source>
        <dbReference type="ARBA" id="ARBA00009995"/>
    </source>
</evidence>
<organism evidence="3 4">
    <name type="scientific">Rubroshorea leprosula</name>
    <dbReference type="NCBI Taxonomy" id="152421"/>
    <lineage>
        <taxon>Eukaryota</taxon>
        <taxon>Viridiplantae</taxon>
        <taxon>Streptophyta</taxon>
        <taxon>Embryophyta</taxon>
        <taxon>Tracheophyta</taxon>
        <taxon>Spermatophyta</taxon>
        <taxon>Magnoliopsida</taxon>
        <taxon>eudicotyledons</taxon>
        <taxon>Gunneridae</taxon>
        <taxon>Pentapetalae</taxon>
        <taxon>rosids</taxon>
        <taxon>malvids</taxon>
        <taxon>Malvales</taxon>
        <taxon>Dipterocarpaceae</taxon>
        <taxon>Rubroshorea</taxon>
    </lineage>
</organism>
<dbReference type="PANTHER" id="PTHR48045:SF11">
    <property type="entry name" value="UDP-GLYCOSYLTRANSFERASE 72B1"/>
    <property type="match status" value="1"/>
</dbReference>
<accession>A0AAV5IHQ1</accession>
<gene>
    <name evidence="3" type="ORF">SLEP1_g9906</name>
</gene>
<sequence length="255" mass="28190">MVNSFKDLEAGAIGALKEQGKLVYPIGPLVIKDPSPIEDEAGCLMWLDGQPHGSVLFVSIGSGWTQSYEQIIELALGLELSAQRFLWFVTRSFSENSQRGPFDFLPDGFLERTEGRGLVVLGTPSWATQARILSHGSTGGFFMDCGWNSTLESIVNGVPLIVWPLYAEQKMNALMLTEDIKVALNPKANENGLVRRDEIASAVKGLMEGEEGRRVRYRMKDMKEAAAKVLSQDGSSTKALAEVVHKWQNYLNLRL</sequence>
<dbReference type="FunFam" id="3.40.50.2000:FF:000056">
    <property type="entry name" value="Glycosyltransferase"/>
    <property type="match status" value="1"/>
</dbReference>
<dbReference type="AlphaFoldDB" id="A0AAV5IHQ1"/>
<protein>
    <submittedName>
        <fullName evidence="3">Uncharacterized protein</fullName>
    </submittedName>
</protein>
<name>A0AAV5IHQ1_9ROSI</name>
<dbReference type="SUPFAM" id="SSF53756">
    <property type="entry name" value="UDP-Glycosyltransferase/glycogen phosphorylase"/>
    <property type="match status" value="1"/>
</dbReference>
<comment type="caution">
    <text evidence="3">The sequence shown here is derived from an EMBL/GenBank/DDBJ whole genome shotgun (WGS) entry which is preliminary data.</text>
</comment>
<evidence type="ECO:0000256" key="2">
    <source>
        <dbReference type="ARBA" id="ARBA00022679"/>
    </source>
</evidence>
<reference evidence="3 4" key="1">
    <citation type="journal article" date="2021" name="Commun. Biol.">
        <title>The genome of Shorea leprosula (Dipterocarpaceae) highlights the ecological relevance of drought in aseasonal tropical rainforests.</title>
        <authorList>
            <person name="Ng K.K.S."/>
            <person name="Kobayashi M.J."/>
            <person name="Fawcett J.A."/>
            <person name="Hatakeyama M."/>
            <person name="Paape T."/>
            <person name="Ng C.H."/>
            <person name="Ang C.C."/>
            <person name="Tnah L.H."/>
            <person name="Lee C.T."/>
            <person name="Nishiyama T."/>
            <person name="Sese J."/>
            <person name="O'Brien M.J."/>
            <person name="Copetti D."/>
            <person name="Mohd Noor M.I."/>
            <person name="Ong R.C."/>
            <person name="Putra M."/>
            <person name="Sireger I.Z."/>
            <person name="Indrioko S."/>
            <person name="Kosugi Y."/>
            <person name="Izuno A."/>
            <person name="Isagi Y."/>
            <person name="Lee S.L."/>
            <person name="Shimizu K.K."/>
        </authorList>
    </citation>
    <scope>NUCLEOTIDE SEQUENCE [LARGE SCALE GENOMIC DNA]</scope>
    <source>
        <strain evidence="3">214</strain>
    </source>
</reference>
<keyword evidence="2" id="KW-0808">Transferase</keyword>
<evidence type="ECO:0000313" key="3">
    <source>
        <dbReference type="EMBL" id="GKU96699.1"/>
    </source>
</evidence>
<dbReference type="Pfam" id="PF00201">
    <property type="entry name" value="UDPGT"/>
    <property type="match status" value="1"/>
</dbReference>
<dbReference type="GO" id="GO:0008194">
    <property type="term" value="F:UDP-glycosyltransferase activity"/>
    <property type="evidence" value="ECO:0007669"/>
    <property type="project" value="InterPro"/>
</dbReference>
<dbReference type="Proteomes" id="UP001054252">
    <property type="component" value="Unassembled WGS sequence"/>
</dbReference>
<comment type="similarity">
    <text evidence="1">Belongs to the UDP-glycosyltransferase family.</text>
</comment>
<keyword evidence="4" id="KW-1185">Reference proteome</keyword>
<dbReference type="PANTHER" id="PTHR48045">
    <property type="entry name" value="UDP-GLYCOSYLTRANSFERASE 72B1"/>
    <property type="match status" value="1"/>
</dbReference>
<dbReference type="Gene3D" id="3.40.50.2000">
    <property type="entry name" value="Glycogen Phosphorylase B"/>
    <property type="match status" value="2"/>
</dbReference>
<proteinExistence type="inferred from homology"/>
<dbReference type="EMBL" id="BPVZ01000010">
    <property type="protein sequence ID" value="GKU96699.1"/>
    <property type="molecule type" value="Genomic_DNA"/>
</dbReference>
<dbReference type="CDD" id="cd03784">
    <property type="entry name" value="GT1_Gtf-like"/>
    <property type="match status" value="1"/>
</dbReference>
<evidence type="ECO:0000313" key="4">
    <source>
        <dbReference type="Proteomes" id="UP001054252"/>
    </source>
</evidence>